<feature type="region of interest" description="Disordered" evidence="1">
    <location>
        <begin position="1"/>
        <end position="143"/>
    </location>
</feature>
<evidence type="ECO:0000313" key="2">
    <source>
        <dbReference type="EMBL" id="KAJ1110706.1"/>
    </source>
</evidence>
<organism evidence="2 3">
    <name type="scientific">Pleurodeles waltl</name>
    <name type="common">Iberian ribbed newt</name>
    <dbReference type="NCBI Taxonomy" id="8319"/>
    <lineage>
        <taxon>Eukaryota</taxon>
        <taxon>Metazoa</taxon>
        <taxon>Chordata</taxon>
        <taxon>Craniata</taxon>
        <taxon>Vertebrata</taxon>
        <taxon>Euteleostomi</taxon>
        <taxon>Amphibia</taxon>
        <taxon>Batrachia</taxon>
        <taxon>Caudata</taxon>
        <taxon>Salamandroidea</taxon>
        <taxon>Salamandridae</taxon>
        <taxon>Pleurodelinae</taxon>
        <taxon>Pleurodeles</taxon>
    </lineage>
</organism>
<keyword evidence="3" id="KW-1185">Reference proteome</keyword>
<evidence type="ECO:0000256" key="1">
    <source>
        <dbReference type="SAM" id="MobiDB-lite"/>
    </source>
</evidence>
<reference evidence="2" key="1">
    <citation type="journal article" date="2022" name="bioRxiv">
        <title>Sequencing and chromosome-scale assembly of the giantPleurodeles waltlgenome.</title>
        <authorList>
            <person name="Brown T."/>
            <person name="Elewa A."/>
            <person name="Iarovenko S."/>
            <person name="Subramanian E."/>
            <person name="Araus A.J."/>
            <person name="Petzold A."/>
            <person name="Susuki M."/>
            <person name="Suzuki K.-i.T."/>
            <person name="Hayashi T."/>
            <person name="Toyoda A."/>
            <person name="Oliveira C."/>
            <person name="Osipova E."/>
            <person name="Leigh N.D."/>
            <person name="Simon A."/>
            <person name="Yun M.H."/>
        </authorList>
    </citation>
    <scope>NUCLEOTIDE SEQUENCE</scope>
    <source>
        <strain evidence="2">20211129_DDA</strain>
        <tissue evidence="2">Liver</tissue>
    </source>
</reference>
<comment type="caution">
    <text evidence="2">The sequence shown here is derived from an EMBL/GenBank/DDBJ whole genome shotgun (WGS) entry which is preliminary data.</text>
</comment>
<sequence length="273" mass="28865">MWSRHHKKIHKVSNPRIGPNSRDFTPVWPGRAPEQGEEASGNHSASSRTPPGATSSKPPGGTGARSSLQLSDLQEGSSKGQGSHACRDLLPEPPSVLTPVPATPCATKSLCSHGRQGTDLTSGSRRGSTGQLTPRPGSPSTGLRACLHRAAGLYIRWRQACTASAAAPGFNTEEPLSVRAARGRLLALSPAAPAFNTRLRSGRGTRRRPGPPGFFFFGCCGAAPLSPHRDSRSRSQGWLLSSHSRLPRLSASRLRTRCSSPSCAGRPRLPPPS</sequence>
<feature type="compositionally biased region" description="Polar residues" evidence="1">
    <location>
        <begin position="118"/>
        <end position="132"/>
    </location>
</feature>
<evidence type="ECO:0000313" key="3">
    <source>
        <dbReference type="Proteomes" id="UP001066276"/>
    </source>
</evidence>
<name>A0AAV7N3U6_PLEWA</name>
<feature type="compositionally biased region" description="Polar residues" evidence="1">
    <location>
        <begin position="41"/>
        <end position="57"/>
    </location>
</feature>
<feature type="compositionally biased region" description="Basic residues" evidence="1">
    <location>
        <begin position="1"/>
        <end position="13"/>
    </location>
</feature>
<gene>
    <name evidence="2" type="ORF">NDU88_008054</name>
</gene>
<feature type="region of interest" description="Disordered" evidence="1">
    <location>
        <begin position="251"/>
        <end position="273"/>
    </location>
</feature>
<dbReference type="Proteomes" id="UP001066276">
    <property type="component" value="Chromosome 9"/>
</dbReference>
<dbReference type="EMBL" id="JANPWB010000013">
    <property type="protein sequence ID" value="KAJ1110706.1"/>
    <property type="molecule type" value="Genomic_DNA"/>
</dbReference>
<feature type="compositionally biased region" description="Polar residues" evidence="1">
    <location>
        <begin position="64"/>
        <end position="81"/>
    </location>
</feature>
<accession>A0AAV7N3U6</accession>
<dbReference type="AlphaFoldDB" id="A0AAV7N3U6"/>
<protein>
    <submittedName>
        <fullName evidence="2">Uncharacterized protein</fullName>
    </submittedName>
</protein>
<proteinExistence type="predicted"/>